<keyword evidence="3" id="KW-1185">Reference proteome</keyword>
<dbReference type="AlphaFoldDB" id="A0AAD9SVJ4"/>
<feature type="compositionally biased region" description="Low complexity" evidence="1">
    <location>
        <begin position="53"/>
        <end position="67"/>
    </location>
</feature>
<sequence>MCCSCKFDTHSGYLTTAVQALRTYPSSPTKPQSISGSKPKQPLETSPMEVQDHSLSSSSPLPHSSFPPASPTALTHDPMFENEMCPPPGSPNPLASILPTPFHLGCQRSKSLSSSRSSHTLQS</sequence>
<dbReference type="EMBL" id="JAUBYV010000012">
    <property type="protein sequence ID" value="KAK2623767.1"/>
    <property type="molecule type" value="Genomic_DNA"/>
</dbReference>
<feature type="region of interest" description="Disordered" evidence="1">
    <location>
        <begin position="23"/>
        <end position="123"/>
    </location>
</feature>
<protein>
    <submittedName>
        <fullName evidence="2">Uncharacterized protein</fullName>
    </submittedName>
</protein>
<comment type="caution">
    <text evidence="2">The sequence shown here is derived from an EMBL/GenBank/DDBJ whole genome shotgun (WGS) entry which is preliminary data.</text>
</comment>
<evidence type="ECO:0000313" key="2">
    <source>
        <dbReference type="EMBL" id="KAK2623767.1"/>
    </source>
</evidence>
<dbReference type="Proteomes" id="UP001285354">
    <property type="component" value="Unassembled WGS sequence"/>
</dbReference>
<accession>A0AAD9SVJ4</accession>
<organism evidence="2 3">
    <name type="scientific">Diplocarpon rosae</name>
    <dbReference type="NCBI Taxonomy" id="946125"/>
    <lineage>
        <taxon>Eukaryota</taxon>
        <taxon>Fungi</taxon>
        <taxon>Dikarya</taxon>
        <taxon>Ascomycota</taxon>
        <taxon>Pezizomycotina</taxon>
        <taxon>Leotiomycetes</taxon>
        <taxon>Helotiales</taxon>
        <taxon>Drepanopezizaceae</taxon>
        <taxon>Diplocarpon</taxon>
    </lineage>
</organism>
<evidence type="ECO:0000313" key="3">
    <source>
        <dbReference type="Proteomes" id="UP001285354"/>
    </source>
</evidence>
<feature type="compositionally biased region" description="Low complexity" evidence="1">
    <location>
        <begin position="107"/>
        <end position="123"/>
    </location>
</feature>
<name>A0AAD9SVJ4_9HELO</name>
<reference evidence="2" key="1">
    <citation type="submission" date="2023-06" db="EMBL/GenBank/DDBJ databases">
        <title>Draft genome of Marssonina rosae.</title>
        <authorList>
            <person name="Cheng Q."/>
        </authorList>
    </citation>
    <scope>NUCLEOTIDE SEQUENCE</scope>
    <source>
        <strain evidence="2">R4</strain>
    </source>
</reference>
<proteinExistence type="predicted"/>
<evidence type="ECO:0000256" key="1">
    <source>
        <dbReference type="SAM" id="MobiDB-lite"/>
    </source>
</evidence>
<feature type="compositionally biased region" description="Polar residues" evidence="1">
    <location>
        <begin position="23"/>
        <end position="38"/>
    </location>
</feature>
<gene>
    <name evidence="2" type="ORF">QTJ16_006948</name>
</gene>